<dbReference type="GO" id="GO:0046677">
    <property type="term" value="P:response to antibiotic"/>
    <property type="evidence" value="ECO:0007669"/>
    <property type="project" value="UniProtKB-KW"/>
</dbReference>
<keyword evidence="9" id="KW-1185">Reference proteome</keyword>
<keyword evidence="5" id="KW-0046">Antibiotic resistance</keyword>
<dbReference type="GO" id="GO:0043190">
    <property type="term" value="C:ATP-binding cassette (ABC) transporter complex"/>
    <property type="evidence" value="ECO:0007669"/>
    <property type="project" value="InterPro"/>
</dbReference>
<reference evidence="8 9" key="1">
    <citation type="submission" date="2015-03" db="EMBL/GenBank/DDBJ databases">
        <title>Luteipulveratus halotolerans sp. nov., a novel actinobacterium (Dermacoccaceae) from Sarawak, Malaysia.</title>
        <authorList>
            <person name="Juboi H."/>
            <person name="Basik A."/>
            <person name="Shamsul S.S."/>
            <person name="Arnold P."/>
            <person name="Schmitt E.K."/>
            <person name="Sanglier J.-J."/>
            <person name="Yeo T."/>
        </authorList>
    </citation>
    <scope>NUCLEOTIDE SEQUENCE [LARGE SCALE GENOMIC DNA]</scope>
    <source>
        <strain evidence="8 9">MN07-A0370</strain>
    </source>
</reference>
<proteinExistence type="predicted"/>
<evidence type="ECO:0000256" key="6">
    <source>
        <dbReference type="SAM" id="Phobius"/>
    </source>
</evidence>
<dbReference type="KEGG" id="lmoi:VV02_08955"/>
<dbReference type="AlphaFoldDB" id="A0A0K1JH89"/>
<evidence type="ECO:0000256" key="4">
    <source>
        <dbReference type="ARBA" id="ARBA00023136"/>
    </source>
</evidence>
<dbReference type="EMBL" id="CP011112">
    <property type="protein sequence ID" value="AKU15953.1"/>
    <property type="molecule type" value="Genomic_DNA"/>
</dbReference>
<feature type="transmembrane region" description="Helical" evidence="6">
    <location>
        <begin position="95"/>
        <end position="121"/>
    </location>
</feature>
<dbReference type="PIRSF" id="PIRSF006648">
    <property type="entry name" value="DrrB"/>
    <property type="match status" value="1"/>
</dbReference>
<gene>
    <name evidence="8" type="ORF">VV02_08955</name>
</gene>
<dbReference type="PANTHER" id="PTHR43229:SF3">
    <property type="entry name" value="ABC-TYPE MULTIDRUG TRANSPORT SYSTEM, PERMEASE COMPONENT"/>
    <property type="match status" value="1"/>
</dbReference>
<protein>
    <recommendedName>
        <fullName evidence="7">ABC-2 type transporter transmembrane domain-containing protein</fullName>
    </recommendedName>
</protein>
<evidence type="ECO:0000256" key="2">
    <source>
        <dbReference type="ARBA" id="ARBA00022692"/>
    </source>
</evidence>
<dbReference type="GO" id="GO:0140359">
    <property type="term" value="F:ABC-type transporter activity"/>
    <property type="evidence" value="ECO:0007669"/>
    <property type="project" value="InterPro"/>
</dbReference>
<dbReference type="PANTHER" id="PTHR43229">
    <property type="entry name" value="NODULATION PROTEIN J"/>
    <property type="match status" value="1"/>
</dbReference>
<feature type="transmembrane region" description="Helical" evidence="6">
    <location>
        <begin position="21"/>
        <end position="39"/>
    </location>
</feature>
<dbReference type="RefSeq" id="WP_052591037.1">
    <property type="nucleotide sequence ID" value="NZ_CP011112.1"/>
</dbReference>
<evidence type="ECO:0000313" key="8">
    <source>
        <dbReference type="EMBL" id="AKU15953.1"/>
    </source>
</evidence>
<dbReference type="InterPro" id="IPR051784">
    <property type="entry name" value="Nod_factor_ABC_transporter"/>
</dbReference>
<name>A0A0K1JH89_9MICO</name>
<dbReference type="InterPro" id="IPR000412">
    <property type="entry name" value="ABC_2_transport"/>
</dbReference>
<keyword evidence="3 6" id="KW-1133">Transmembrane helix</keyword>
<evidence type="ECO:0000256" key="1">
    <source>
        <dbReference type="ARBA" id="ARBA00004141"/>
    </source>
</evidence>
<feature type="transmembrane region" description="Helical" evidence="6">
    <location>
        <begin position="51"/>
        <end position="74"/>
    </location>
</feature>
<keyword evidence="2 6" id="KW-0812">Transmembrane</keyword>
<keyword evidence="4 6" id="KW-0472">Membrane</keyword>
<evidence type="ECO:0000313" key="9">
    <source>
        <dbReference type="Proteomes" id="UP000066480"/>
    </source>
</evidence>
<feature type="transmembrane region" description="Helical" evidence="6">
    <location>
        <begin position="225"/>
        <end position="244"/>
    </location>
</feature>
<dbReference type="Proteomes" id="UP000066480">
    <property type="component" value="Chromosome"/>
</dbReference>
<organism evidence="8 9">
    <name type="scientific">Luteipulveratus mongoliensis</name>
    <dbReference type="NCBI Taxonomy" id="571913"/>
    <lineage>
        <taxon>Bacteria</taxon>
        <taxon>Bacillati</taxon>
        <taxon>Actinomycetota</taxon>
        <taxon>Actinomycetes</taxon>
        <taxon>Micrococcales</taxon>
        <taxon>Dermacoccaceae</taxon>
        <taxon>Luteipulveratus</taxon>
    </lineage>
</organism>
<dbReference type="InterPro" id="IPR013525">
    <property type="entry name" value="ABC2_TM"/>
</dbReference>
<dbReference type="Pfam" id="PF12698">
    <property type="entry name" value="ABC2_membrane_3"/>
    <property type="match status" value="1"/>
</dbReference>
<dbReference type="OrthoDB" id="63188at2"/>
<feature type="transmembrane region" description="Helical" evidence="6">
    <location>
        <begin position="133"/>
        <end position="157"/>
    </location>
</feature>
<evidence type="ECO:0000256" key="3">
    <source>
        <dbReference type="ARBA" id="ARBA00022989"/>
    </source>
</evidence>
<sequence length="247" mass="25724">MSEISRCAAYTRFEAVRLLRSSGFIGPAVIIPTVMYLVFTRLGENAGDSDVAQYLMISMACFGAVGAALANGLGASEERDLGWLQQLRLTPLSPASAVLGRAILGIAVALPPIVVVLLVGAVVNHVQLTALHWAASAAGLLVGATPFSLLGICFGYVIRSTQLAQQLSMLSNLGLALVGGLWIPANNFPSALERISSWTPTSAYAGLGRGLAGVRHLDAADVGKLTLWSIVLAAVAVAAYVRAIRVD</sequence>
<feature type="domain" description="ABC-2 type transporter transmembrane" evidence="7">
    <location>
        <begin position="48"/>
        <end position="212"/>
    </location>
</feature>
<evidence type="ECO:0000259" key="7">
    <source>
        <dbReference type="Pfam" id="PF12698"/>
    </source>
</evidence>
<dbReference type="STRING" id="571913.VV02_08955"/>
<comment type="subcellular location">
    <subcellularLocation>
        <location evidence="1">Membrane</location>
        <topology evidence="1">Multi-pass membrane protein</topology>
    </subcellularLocation>
</comment>
<feature type="transmembrane region" description="Helical" evidence="6">
    <location>
        <begin position="169"/>
        <end position="185"/>
    </location>
</feature>
<accession>A0A0K1JH89</accession>
<evidence type="ECO:0000256" key="5">
    <source>
        <dbReference type="ARBA" id="ARBA00023251"/>
    </source>
</evidence>